<gene>
    <name evidence="1" type="ORF">PHMEG_00030453</name>
</gene>
<protein>
    <submittedName>
        <fullName evidence="1">Uncharacterized protein</fullName>
    </submittedName>
</protein>
<organism evidence="1 2">
    <name type="scientific">Phytophthora megakarya</name>
    <dbReference type="NCBI Taxonomy" id="4795"/>
    <lineage>
        <taxon>Eukaryota</taxon>
        <taxon>Sar</taxon>
        <taxon>Stramenopiles</taxon>
        <taxon>Oomycota</taxon>
        <taxon>Peronosporomycetes</taxon>
        <taxon>Peronosporales</taxon>
        <taxon>Peronosporaceae</taxon>
        <taxon>Phytophthora</taxon>
    </lineage>
</organism>
<evidence type="ECO:0000313" key="1">
    <source>
        <dbReference type="EMBL" id="OWY98716.1"/>
    </source>
</evidence>
<proteinExistence type="predicted"/>
<dbReference type="EMBL" id="NBNE01009145">
    <property type="protein sequence ID" value="OWY98716.1"/>
    <property type="molecule type" value="Genomic_DNA"/>
</dbReference>
<dbReference type="Proteomes" id="UP000198211">
    <property type="component" value="Unassembled WGS sequence"/>
</dbReference>
<dbReference type="AlphaFoldDB" id="A0A225V1W7"/>
<accession>A0A225V1W7</accession>
<comment type="caution">
    <text evidence="1">The sequence shown here is derived from an EMBL/GenBank/DDBJ whole genome shotgun (WGS) entry which is preliminary data.</text>
</comment>
<sequence>MFIFATSYDGETRNNERVGNVMLRVNNNKSPHTELTLPFKNVQVSSDAPDNLMSLDQRET</sequence>
<reference evidence="2" key="1">
    <citation type="submission" date="2017-03" db="EMBL/GenBank/DDBJ databases">
        <title>Phytopthora megakarya and P. palmivora, two closely related causual agents of cacao black pod achieved similar genome size and gene model numbers by different mechanisms.</title>
        <authorList>
            <person name="Ali S."/>
            <person name="Shao J."/>
            <person name="Larry D.J."/>
            <person name="Kronmiller B."/>
            <person name="Shen D."/>
            <person name="Strem M.D."/>
            <person name="Melnick R.L."/>
            <person name="Guiltinan M.J."/>
            <person name="Tyler B.M."/>
            <person name="Meinhardt L.W."/>
            <person name="Bailey B.A."/>
        </authorList>
    </citation>
    <scope>NUCLEOTIDE SEQUENCE [LARGE SCALE GENOMIC DNA]</scope>
    <source>
        <strain evidence="2">zdho120</strain>
    </source>
</reference>
<evidence type="ECO:0000313" key="2">
    <source>
        <dbReference type="Proteomes" id="UP000198211"/>
    </source>
</evidence>
<name>A0A225V1W7_9STRA</name>
<keyword evidence="2" id="KW-1185">Reference proteome</keyword>